<dbReference type="InterPro" id="IPR013824">
    <property type="entry name" value="Topo_IA_cen_sub1"/>
</dbReference>
<dbReference type="SMART" id="SM00493">
    <property type="entry name" value="TOPRIM"/>
    <property type="match status" value="1"/>
</dbReference>
<dbReference type="GO" id="GO:0003917">
    <property type="term" value="F:DNA topoisomerase type I (single strand cut, ATP-independent) activity"/>
    <property type="evidence" value="ECO:0007669"/>
    <property type="project" value="UniProtKB-EC"/>
</dbReference>
<dbReference type="Proteomes" id="UP001589844">
    <property type="component" value="Unassembled WGS sequence"/>
</dbReference>
<dbReference type="InterPro" id="IPR006171">
    <property type="entry name" value="TOPRIM_dom"/>
</dbReference>
<comment type="catalytic activity">
    <reaction evidence="1">
        <text>ATP-independent breakage of single-stranded DNA, followed by passage and rejoining.</text>
        <dbReference type="EC" id="5.6.2.1"/>
    </reaction>
</comment>
<dbReference type="Pfam" id="PF13342">
    <property type="entry name" value="Toprim_Crpt"/>
    <property type="match status" value="2"/>
</dbReference>
<dbReference type="SUPFAM" id="SSF56712">
    <property type="entry name" value="Prokaryotic type I DNA topoisomerase"/>
    <property type="match status" value="1"/>
</dbReference>
<comment type="similarity">
    <text evidence="2">Belongs to the type IA topoisomerase family.</text>
</comment>
<dbReference type="EMBL" id="JBHLXJ010000030">
    <property type="protein sequence ID" value="MFC0351741.1"/>
    <property type="molecule type" value="Genomic_DNA"/>
</dbReference>
<evidence type="ECO:0000256" key="6">
    <source>
        <dbReference type="ARBA" id="ARBA00023029"/>
    </source>
</evidence>
<dbReference type="Gene3D" id="1.10.290.10">
    <property type="entry name" value="Topoisomerase I, domain 4"/>
    <property type="match status" value="1"/>
</dbReference>
<dbReference type="Gene3D" id="3.40.50.140">
    <property type="match status" value="1"/>
</dbReference>
<protein>
    <recommendedName>
        <fullName evidence="3">DNA topoisomerase</fullName>
        <ecNumber evidence="3">5.6.2.1</ecNumber>
    </recommendedName>
    <alternativeName>
        <fullName evidence="12">Omega-protein</fullName>
    </alternativeName>
    <alternativeName>
        <fullName evidence="11">Relaxing enzyme</fullName>
    </alternativeName>
    <alternativeName>
        <fullName evidence="9">Swivelase</fullName>
    </alternativeName>
    <alternativeName>
        <fullName evidence="10">Untwisting enzyme</fullName>
    </alternativeName>
</protein>
<evidence type="ECO:0000259" key="14">
    <source>
        <dbReference type="PROSITE" id="PS52039"/>
    </source>
</evidence>
<dbReference type="PRINTS" id="PR00417">
    <property type="entry name" value="PRTPISMRASEI"/>
</dbReference>
<comment type="caution">
    <text evidence="15">The sequence shown here is derived from an EMBL/GenBank/DDBJ whole genome shotgun (WGS) entry which is preliminary data.</text>
</comment>
<keyword evidence="5" id="KW-0460">Magnesium</keyword>
<evidence type="ECO:0000256" key="12">
    <source>
        <dbReference type="ARBA" id="ARBA00032877"/>
    </source>
</evidence>
<dbReference type="SMART" id="SM00436">
    <property type="entry name" value="TOP1Bc"/>
    <property type="match status" value="1"/>
</dbReference>
<dbReference type="PROSITE" id="PS50880">
    <property type="entry name" value="TOPRIM"/>
    <property type="match status" value="1"/>
</dbReference>
<dbReference type="CDD" id="cd03362">
    <property type="entry name" value="TOPRIM_TopoIA_TopoIII"/>
    <property type="match status" value="1"/>
</dbReference>
<dbReference type="NCBIfam" id="TIGR01056">
    <property type="entry name" value="topB"/>
    <property type="match status" value="1"/>
</dbReference>
<evidence type="ECO:0000256" key="4">
    <source>
        <dbReference type="ARBA" id="ARBA00022723"/>
    </source>
</evidence>
<dbReference type="Gene3D" id="2.70.20.10">
    <property type="entry name" value="Topoisomerase I, domain 3"/>
    <property type="match status" value="1"/>
</dbReference>
<evidence type="ECO:0000313" key="15">
    <source>
        <dbReference type="EMBL" id="MFC0351741.1"/>
    </source>
</evidence>
<dbReference type="Pfam" id="PF01751">
    <property type="entry name" value="Toprim"/>
    <property type="match status" value="1"/>
</dbReference>
<dbReference type="InterPro" id="IPR005738">
    <property type="entry name" value="TopoIII"/>
</dbReference>
<dbReference type="Gene3D" id="1.10.460.10">
    <property type="entry name" value="Topoisomerase I, domain 2"/>
    <property type="match status" value="1"/>
</dbReference>
<feature type="domain" description="Toprim" evidence="13">
    <location>
        <begin position="3"/>
        <end position="136"/>
    </location>
</feature>
<dbReference type="RefSeq" id="WP_390214381.1">
    <property type="nucleotide sequence ID" value="NZ_JBHLXJ010000030.1"/>
</dbReference>
<dbReference type="SMART" id="SM00437">
    <property type="entry name" value="TOP1Ac"/>
    <property type="match status" value="1"/>
</dbReference>
<evidence type="ECO:0000256" key="7">
    <source>
        <dbReference type="ARBA" id="ARBA00023125"/>
    </source>
</evidence>
<keyword evidence="4" id="KW-0479">Metal-binding</keyword>
<keyword evidence="6" id="KW-0799">Topoisomerase</keyword>
<dbReference type="NCBIfam" id="NF006032">
    <property type="entry name" value="PRK08173.1"/>
    <property type="match status" value="1"/>
</dbReference>
<evidence type="ECO:0000313" key="16">
    <source>
        <dbReference type="Proteomes" id="UP001589844"/>
    </source>
</evidence>
<dbReference type="InterPro" id="IPR013825">
    <property type="entry name" value="Topo_IA_cen_sub2"/>
</dbReference>
<dbReference type="InterPro" id="IPR023405">
    <property type="entry name" value="Topo_IA_core_domain"/>
</dbReference>
<evidence type="ECO:0000256" key="11">
    <source>
        <dbReference type="ARBA" id="ARBA00032235"/>
    </source>
</evidence>
<evidence type="ECO:0000256" key="1">
    <source>
        <dbReference type="ARBA" id="ARBA00000213"/>
    </source>
</evidence>
<dbReference type="InterPro" id="IPR034144">
    <property type="entry name" value="TOPRIM_TopoIII"/>
</dbReference>
<dbReference type="InterPro" id="IPR025589">
    <property type="entry name" value="Toprim_C_rpt"/>
</dbReference>
<gene>
    <name evidence="15" type="ORF">ACFFJH_18130</name>
</gene>
<dbReference type="PROSITE" id="PS52039">
    <property type="entry name" value="TOPO_IA_2"/>
    <property type="match status" value="1"/>
</dbReference>
<accession>A0ABV6IIS7</accession>
<evidence type="ECO:0000256" key="10">
    <source>
        <dbReference type="ARBA" id="ARBA00031985"/>
    </source>
</evidence>
<dbReference type="InterPro" id="IPR013497">
    <property type="entry name" value="Topo_IA_cen"/>
</dbReference>
<dbReference type="InterPro" id="IPR013826">
    <property type="entry name" value="Topo_IA_cen_sub3"/>
</dbReference>
<keyword evidence="7" id="KW-0238">DNA-binding</keyword>
<name>A0ABV6IIS7_9BURK</name>
<dbReference type="Pfam" id="PF01131">
    <property type="entry name" value="Topoisom_bac"/>
    <property type="match status" value="1"/>
</dbReference>
<reference evidence="15 16" key="1">
    <citation type="submission" date="2024-09" db="EMBL/GenBank/DDBJ databases">
        <authorList>
            <person name="Sun Q."/>
            <person name="Mori K."/>
        </authorList>
    </citation>
    <scope>NUCLEOTIDE SEQUENCE [LARGE SCALE GENOMIC DNA]</scope>
    <source>
        <strain evidence="15 16">CCM 8677</strain>
    </source>
</reference>
<dbReference type="PANTHER" id="PTHR11390">
    <property type="entry name" value="PROKARYOTIC DNA TOPOISOMERASE"/>
    <property type="match status" value="1"/>
</dbReference>
<sequence>MTKTLIIAEKPSVANDIAKTLGGFTKHDDYFESDEYVLSSAVGHLLEIAVPEEYDVKRGKWTFAHLPMIPPHFALNPIAKTESRLKVLNKLIKRKDISALINACDAGREGELIFRLIAQHAKAKQPIKRLWLQSMTADAIRSGFKKLRSDEEMLPLADAARCRSEADWLIGINGTRAMTAFNSKEGGFYLTTVGRVQTPTLSIVVEREEKIKNFVPRDFWEVRAEFVCAAGIYEGRWLDHQFKKDETDPEKKAERLWSKAAAESIVAACRNKQGNVTEESKPATQMAPALFDLTSLQREANSKFGFSAKNTLGLAQALYEKHKVLTYPRTDSRHLPEDYLPSVKDTLSKISEINNFQQFAAKILNNNWVKPNKRIFDNNKISDHFAIIPTGHIPKNLSEPEQKLYDLVTRRFMAVFFPAAEYQVTTRITEVSGHQFKTEGKVMTNPGWLAIYGKEAQDDSDPENKGNLVAVAKGEKVKTEKVFANGLVTKPPARYSEATLLSAMEGAGKLIDDEELREAMAGKGLGTPATRAAIIEGLLYEKYLLREGRELMPTAKAFQLMTLLRGLGVDELTSPELTGGWENKLAQMERGKITREEFMREISQMTQVIVKRAKEFDNDTIPGDYATLHTPCPNCGGVIKENYRRFACTKCEFSMSKTPGSRQFEVAEVEELLSKREIGPLQGFRSKMGRPFAAILKIVHDEDIKNLKLEFDFGQNQDEGEDGDDHDFSQAEILGPCPKCASNVYELGLAYVCEKSVAKPKACDFRSGRIILQQEILPEQMRKLLVEGKTDLLPGFISQRTRRPFKAFLVRGKDGKTSFEFEERKAKPAAKSAPKAKAEPVIEAGVKKVAARKKKTA</sequence>
<dbReference type="PANTHER" id="PTHR11390:SF21">
    <property type="entry name" value="DNA TOPOISOMERASE 3-ALPHA"/>
    <property type="match status" value="1"/>
</dbReference>
<feature type="domain" description="Topo IA-type catalytic" evidence="14">
    <location>
        <begin position="153"/>
        <end position="610"/>
    </location>
</feature>
<keyword evidence="16" id="KW-1185">Reference proteome</keyword>
<dbReference type="EC" id="5.6.2.1" evidence="3"/>
<dbReference type="InterPro" id="IPR003601">
    <property type="entry name" value="Topo_IA_2"/>
</dbReference>
<evidence type="ECO:0000256" key="5">
    <source>
        <dbReference type="ARBA" id="ARBA00022842"/>
    </source>
</evidence>
<dbReference type="NCBIfam" id="NF011313">
    <property type="entry name" value="PRK14724.1"/>
    <property type="match status" value="1"/>
</dbReference>
<evidence type="ECO:0000256" key="8">
    <source>
        <dbReference type="ARBA" id="ARBA00023235"/>
    </source>
</evidence>
<dbReference type="NCBIfam" id="NF005829">
    <property type="entry name" value="PRK07726.1"/>
    <property type="match status" value="1"/>
</dbReference>
<dbReference type="InterPro" id="IPR023406">
    <property type="entry name" value="Topo_IA_AS"/>
</dbReference>
<keyword evidence="8 15" id="KW-0413">Isomerase</keyword>
<dbReference type="InterPro" id="IPR000380">
    <property type="entry name" value="Topo_IA"/>
</dbReference>
<evidence type="ECO:0000256" key="2">
    <source>
        <dbReference type="ARBA" id="ARBA00009446"/>
    </source>
</evidence>
<organism evidence="15 16">
    <name type="scientific">Undibacterium danionis</name>
    <dbReference type="NCBI Taxonomy" id="1812100"/>
    <lineage>
        <taxon>Bacteria</taxon>
        <taxon>Pseudomonadati</taxon>
        <taxon>Pseudomonadota</taxon>
        <taxon>Betaproteobacteria</taxon>
        <taxon>Burkholderiales</taxon>
        <taxon>Oxalobacteraceae</taxon>
        <taxon>Undibacterium</taxon>
    </lineage>
</organism>
<dbReference type="PROSITE" id="PS00396">
    <property type="entry name" value="TOPO_IA_1"/>
    <property type="match status" value="1"/>
</dbReference>
<evidence type="ECO:0000259" key="13">
    <source>
        <dbReference type="PROSITE" id="PS50880"/>
    </source>
</evidence>
<evidence type="ECO:0000256" key="9">
    <source>
        <dbReference type="ARBA" id="ARBA00030003"/>
    </source>
</evidence>
<evidence type="ECO:0000256" key="3">
    <source>
        <dbReference type="ARBA" id="ARBA00012891"/>
    </source>
</evidence>
<dbReference type="InterPro" id="IPR003602">
    <property type="entry name" value="Topo_IA_DNA-bd_dom"/>
</dbReference>
<proteinExistence type="inferred from homology"/>
<dbReference type="CDD" id="cd00186">
    <property type="entry name" value="TOP1Ac"/>
    <property type="match status" value="1"/>
</dbReference>